<dbReference type="Proteomes" id="UP000215914">
    <property type="component" value="Chromosome 11"/>
</dbReference>
<dbReference type="AlphaFoldDB" id="A0A251TFW4"/>
<dbReference type="InParanoid" id="A0A251TFW4"/>
<protein>
    <submittedName>
        <fullName evidence="1">Uncharacterized protein</fullName>
    </submittedName>
</protein>
<dbReference type="EMBL" id="CM007900">
    <property type="protein sequence ID" value="OTG08871.1"/>
    <property type="molecule type" value="Genomic_DNA"/>
</dbReference>
<organism evidence="1 2">
    <name type="scientific">Helianthus annuus</name>
    <name type="common">Common sunflower</name>
    <dbReference type="NCBI Taxonomy" id="4232"/>
    <lineage>
        <taxon>Eukaryota</taxon>
        <taxon>Viridiplantae</taxon>
        <taxon>Streptophyta</taxon>
        <taxon>Embryophyta</taxon>
        <taxon>Tracheophyta</taxon>
        <taxon>Spermatophyta</taxon>
        <taxon>Magnoliopsida</taxon>
        <taxon>eudicotyledons</taxon>
        <taxon>Gunneridae</taxon>
        <taxon>Pentapetalae</taxon>
        <taxon>asterids</taxon>
        <taxon>campanulids</taxon>
        <taxon>Asterales</taxon>
        <taxon>Asteraceae</taxon>
        <taxon>Asteroideae</taxon>
        <taxon>Heliantheae alliance</taxon>
        <taxon>Heliantheae</taxon>
        <taxon>Helianthus</taxon>
    </lineage>
</organism>
<accession>A0A251TFW4</accession>
<name>A0A251TFW4_HELAN</name>
<dbReference type="STRING" id="4232.A0A251TFW4"/>
<gene>
    <name evidence="1" type="ORF">HannXRQ_Chr11g0346521</name>
</gene>
<sequence>MFKSLVISHTRTCFKTIIPFCPKHYSTQTHTFDNFHNPKVSKPLTTFVKRTFSHIYQQCSYQKTLDQGKQAHAHMIASGFVPTIFVTNCLIQMRKG</sequence>
<keyword evidence="2" id="KW-1185">Reference proteome</keyword>
<proteinExistence type="predicted"/>
<evidence type="ECO:0000313" key="2">
    <source>
        <dbReference type="Proteomes" id="UP000215914"/>
    </source>
</evidence>
<reference evidence="2" key="1">
    <citation type="journal article" date="2017" name="Nature">
        <title>The sunflower genome provides insights into oil metabolism, flowering and Asterid evolution.</title>
        <authorList>
            <person name="Badouin H."/>
            <person name="Gouzy J."/>
            <person name="Grassa C.J."/>
            <person name="Murat F."/>
            <person name="Staton S.E."/>
            <person name="Cottret L."/>
            <person name="Lelandais-Briere C."/>
            <person name="Owens G.L."/>
            <person name="Carrere S."/>
            <person name="Mayjonade B."/>
            <person name="Legrand L."/>
            <person name="Gill N."/>
            <person name="Kane N.C."/>
            <person name="Bowers J.E."/>
            <person name="Hubner S."/>
            <person name="Bellec A."/>
            <person name="Berard A."/>
            <person name="Berges H."/>
            <person name="Blanchet N."/>
            <person name="Boniface M.C."/>
            <person name="Brunel D."/>
            <person name="Catrice O."/>
            <person name="Chaidir N."/>
            <person name="Claudel C."/>
            <person name="Donnadieu C."/>
            <person name="Faraut T."/>
            <person name="Fievet G."/>
            <person name="Helmstetter N."/>
            <person name="King M."/>
            <person name="Knapp S.J."/>
            <person name="Lai Z."/>
            <person name="Le Paslier M.C."/>
            <person name="Lippi Y."/>
            <person name="Lorenzon L."/>
            <person name="Mandel J.R."/>
            <person name="Marage G."/>
            <person name="Marchand G."/>
            <person name="Marquand E."/>
            <person name="Bret-Mestries E."/>
            <person name="Morien E."/>
            <person name="Nambeesan S."/>
            <person name="Nguyen T."/>
            <person name="Pegot-Espagnet P."/>
            <person name="Pouilly N."/>
            <person name="Raftis F."/>
            <person name="Sallet E."/>
            <person name="Schiex T."/>
            <person name="Thomas J."/>
            <person name="Vandecasteele C."/>
            <person name="Vares D."/>
            <person name="Vear F."/>
            <person name="Vautrin S."/>
            <person name="Crespi M."/>
            <person name="Mangin B."/>
            <person name="Burke J.M."/>
            <person name="Salse J."/>
            <person name="Munos S."/>
            <person name="Vincourt P."/>
            <person name="Rieseberg L.H."/>
            <person name="Langlade N.B."/>
        </authorList>
    </citation>
    <scope>NUCLEOTIDE SEQUENCE [LARGE SCALE GENOMIC DNA]</scope>
    <source>
        <strain evidence="2">cv. SF193</strain>
    </source>
</reference>
<evidence type="ECO:0000313" key="1">
    <source>
        <dbReference type="EMBL" id="OTG08871.1"/>
    </source>
</evidence>